<evidence type="ECO:0000256" key="1">
    <source>
        <dbReference type="SAM" id="MobiDB-lite"/>
    </source>
</evidence>
<feature type="compositionally biased region" description="Pro residues" evidence="1">
    <location>
        <begin position="210"/>
        <end position="220"/>
    </location>
</feature>
<reference evidence="2 3" key="1">
    <citation type="journal article" date="2023" name="Hortic Res">
        <title>Pangenome of water caltrop reveals structural variations and asymmetric subgenome divergence after allopolyploidization.</title>
        <authorList>
            <person name="Zhang X."/>
            <person name="Chen Y."/>
            <person name="Wang L."/>
            <person name="Yuan Y."/>
            <person name="Fang M."/>
            <person name="Shi L."/>
            <person name="Lu R."/>
            <person name="Comes H.P."/>
            <person name="Ma Y."/>
            <person name="Chen Y."/>
            <person name="Huang G."/>
            <person name="Zhou Y."/>
            <person name="Zheng Z."/>
            <person name="Qiu Y."/>
        </authorList>
    </citation>
    <scope>NUCLEOTIDE SEQUENCE [LARGE SCALE GENOMIC DNA]</scope>
    <source>
        <tissue evidence="2">Roots</tissue>
    </source>
</reference>
<dbReference type="Proteomes" id="UP001345219">
    <property type="component" value="Chromosome 9"/>
</dbReference>
<protein>
    <submittedName>
        <fullName evidence="2">Uncharacterized protein</fullName>
    </submittedName>
</protein>
<accession>A0AAN7GVT3</accession>
<proteinExistence type="predicted"/>
<comment type="caution">
    <text evidence="2">The sequence shown here is derived from an EMBL/GenBank/DDBJ whole genome shotgun (WGS) entry which is preliminary data.</text>
</comment>
<sequence>MILRGSTLDHRSIPEFDRHRTMMDQWAYLNDRIQKGKERLRKIEGETREKEMEDLVYEALERPEPSLEGITDPLVMDDVLSMVGKILRRINVRARSLGMTSSPQPPPPPPPYIQGSLQIHQTDTPFVSNYHPQSYLYGHAPLDETTGGVLSAGVDWVPPPPAAANGLPNPSWYLQKMVSSIEMGRSGIRLIDDIGYTNNNINLSTNTMMPRPPPPLPQIPEHPQYTPQLDPQIPEHPQYTPQLGPQIPEHPQYTPQLEYPPYWERRH</sequence>
<keyword evidence="3" id="KW-1185">Reference proteome</keyword>
<evidence type="ECO:0000313" key="3">
    <source>
        <dbReference type="Proteomes" id="UP001345219"/>
    </source>
</evidence>
<dbReference type="EMBL" id="JAXIOK010000022">
    <property type="protein sequence ID" value="KAK4744824.1"/>
    <property type="molecule type" value="Genomic_DNA"/>
</dbReference>
<organism evidence="2 3">
    <name type="scientific">Trapa incisa</name>
    <dbReference type="NCBI Taxonomy" id="236973"/>
    <lineage>
        <taxon>Eukaryota</taxon>
        <taxon>Viridiplantae</taxon>
        <taxon>Streptophyta</taxon>
        <taxon>Embryophyta</taxon>
        <taxon>Tracheophyta</taxon>
        <taxon>Spermatophyta</taxon>
        <taxon>Magnoliopsida</taxon>
        <taxon>eudicotyledons</taxon>
        <taxon>Gunneridae</taxon>
        <taxon>Pentapetalae</taxon>
        <taxon>rosids</taxon>
        <taxon>malvids</taxon>
        <taxon>Myrtales</taxon>
        <taxon>Lythraceae</taxon>
        <taxon>Trapa</taxon>
    </lineage>
</organism>
<dbReference type="AlphaFoldDB" id="A0AAN7GVT3"/>
<gene>
    <name evidence="2" type="ORF">SAY87_011136</name>
</gene>
<evidence type="ECO:0000313" key="2">
    <source>
        <dbReference type="EMBL" id="KAK4744824.1"/>
    </source>
</evidence>
<feature type="region of interest" description="Disordered" evidence="1">
    <location>
        <begin position="209"/>
        <end position="267"/>
    </location>
</feature>
<name>A0AAN7GVT3_9MYRT</name>